<dbReference type="InterPro" id="IPR053183">
    <property type="entry name" value="ASL1"/>
</dbReference>
<protein>
    <recommendedName>
        <fullName evidence="1">Asl1-like glycosyl hydrolase catalytic domain-containing protein</fullName>
    </recommendedName>
</protein>
<dbReference type="RefSeq" id="XP_043163690.1">
    <property type="nucleotide sequence ID" value="XM_043307755.1"/>
</dbReference>
<proteinExistence type="predicted"/>
<feature type="domain" description="Asl1-like glycosyl hydrolase catalytic" evidence="1">
    <location>
        <begin position="51"/>
        <end position="173"/>
    </location>
</feature>
<dbReference type="InterPro" id="IPR024655">
    <property type="entry name" value="Asl1_glyco_hydro_catalytic"/>
</dbReference>
<dbReference type="PANTHER" id="PTHR34154">
    <property type="entry name" value="ALKALI-SENSITIVE LINKAGE PROTEIN 1"/>
    <property type="match status" value="1"/>
</dbReference>
<dbReference type="Proteomes" id="UP000676310">
    <property type="component" value="Unassembled WGS sequence"/>
</dbReference>
<evidence type="ECO:0000313" key="2">
    <source>
        <dbReference type="EMBL" id="CAG5137593.1"/>
    </source>
</evidence>
<organism evidence="2 3">
    <name type="scientific">Alternaria atra</name>
    <dbReference type="NCBI Taxonomy" id="119953"/>
    <lineage>
        <taxon>Eukaryota</taxon>
        <taxon>Fungi</taxon>
        <taxon>Dikarya</taxon>
        <taxon>Ascomycota</taxon>
        <taxon>Pezizomycotina</taxon>
        <taxon>Dothideomycetes</taxon>
        <taxon>Pleosporomycetidae</taxon>
        <taxon>Pleosporales</taxon>
        <taxon>Pleosporineae</taxon>
        <taxon>Pleosporaceae</taxon>
        <taxon>Alternaria</taxon>
        <taxon>Alternaria sect. Ulocladioides</taxon>
    </lineage>
</organism>
<accession>A0A8J2MUE5</accession>
<name>A0A8J2MUE5_9PLEO</name>
<dbReference type="GO" id="GO:0009277">
    <property type="term" value="C:fungal-type cell wall"/>
    <property type="evidence" value="ECO:0007669"/>
    <property type="project" value="TreeGrafter"/>
</dbReference>
<dbReference type="OrthoDB" id="43654at2759"/>
<dbReference type="AlphaFoldDB" id="A0A8J2MUE5"/>
<dbReference type="PANTHER" id="PTHR34154:SF3">
    <property type="entry name" value="ALKALI-SENSITIVE LINKAGE PROTEIN 1"/>
    <property type="match status" value="1"/>
</dbReference>
<dbReference type="Pfam" id="PF11790">
    <property type="entry name" value="Glyco_hydro_cc"/>
    <property type="match status" value="1"/>
</dbReference>
<dbReference type="GeneID" id="67012974"/>
<comment type="caution">
    <text evidence="2">The sequence shown here is derived from an EMBL/GenBank/DDBJ whole genome shotgun (WGS) entry which is preliminary data.</text>
</comment>
<reference evidence="2" key="1">
    <citation type="submission" date="2021-05" db="EMBL/GenBank/DDBJ databases">
        <authorList>
            <person name="Stam R."/>
        </authorList>
    </citation>
    <scope>NUCLEOTIDE SEQUENCE</scope>
    <source>
        <strain evidence="2">CS162</strain>
    </source>
</reference>
<sequence>MPASKPVRHLSTFQYALAVCSIAFSLSHAKPIAETAIDDFHSLASSPKRGLIYIPRDGHPEDDKIWTQPGSTLTWYYNYGPDPTYTSSPPLQHVPMIFGPYYNDFASKIRARVAAGGKVPQILTYNEPDLPFEYGGSNADPAVCAEHWISELEPLRRDLGIEIGAPAVLVPGTSNGD</sequence>
<dbReference type="InterPro" id="IPR017853">
    <property type="entry name" value="GH"/>
</dbReference>
<dbReference type="GO" id="GO:0071966">
    <property type="term" value="P:fungal-type cell wall polysaccharide metabolic process"/>
    <property type="evidence" value="ECO:0007669"/>
    <property type="project" value="TreeGrafter"/>
</dbReference>
<evidence type="ECO:0000313" key="3">
    <source>
        <dbReference type="Proteomes" id="UP000676310"/>
    </source>
</evidence>
<keyword evidence="3" id="KW-1185">Reference proteome</keyword>
<evidence type="ECO:0000259" key="1">
    <source>
        <dbReference type="Pfam" id="PF11790"/>
    </source>
</evidence>
<dbReference type="SUPFAM" id="SSF51445">
    <property type="entry name" value="(Trans)glycosidases"/>
    <property type="match status" value="1"/>
</dbReference>
<gene>
    <name evidence="2" type="ORF">ALTATR162_LOCUS162</name>
</gene>
<dbReference type="EMBL" id="CAJRGZ010000011">
    <property type="protein sequence ID" value="CAG5137593.1"/>
    <property type="molecule type" value="Genomic_DNA"/>
</dbReference>